<organism evidence="2 3">
    <name type="scientific">Saccharopolyspora hordei</name>
    <dbReference type="NCBI Taxonomy" id="1838"/>
    <lineage>
        <taxon>Bacteria</taxon>
        <taxon>Bacillati</taxon>
        <taxon>Actinomycetota</taxon>
        <taxon>Actinomycetes</taxon>
        <taxon>Pseudonocardiales</taxon>
        <taxon>Pseudonocardiaceae</taxon>
        <taxon>Saccharopolyspora</taxon>
    </lineage>
</organism>
<gene>
    <name evidence="2" type="ORF">HNR68_000756</name>
</gene>
<evidence type="ECO:0000313" key="3">
    <source>
        <dbReference type="Proteomes" id="UP000587002"/>
    </source>
</evidence>
<dbReference type="SUPFAM" id="SSF82607">
    <property type="entry name" value="YbaB-like"/>
    <property type="match status" value="1"/>
</dbReference>
<sequence>MPGESRGGFAAIGADPDEAERRIQEWARSFEEKAQRYQAVQAETEQLRLTAATPDGRIKVTVRADGSVTDLQFTDKVRSMPPDELAAQILSTMHRAQADIAGKVGETMAAHLGDEDLETRRMMLDNLRERFPEQPEDEPAEPEASSKWDGPAEEDEEPTLPPPPPAPPAAGPKPPAPPRKRPAFEDEDDDDFGPDFDPLRD</sequence>
<feature type="region of interest" description="Disordered" evidence="1">
    <location>
        <begin position="123"/>
        <end position="201"/>
    </location>
</feature>
<feature type="compositionally biased region" description="Acidic residues" evidence="1">
    <location>
        <begin position="185"/>
        <end position="194"/>
    </location>
</feature>
<dbReference type="EMBL" id="JACCFJ010000001">
    <property type="protein sequence ID" value="NYI82126.1"/>
    <property type="molecule type" value="Genomic_DNA"/>
</dbReference>
<feature type="compositionally biased region" description="Pro residues" evidence="1">
    <location>
        <begin position="159"/>
        <end position="177"/>
    </location>
</feature>
<keyword evidence="3" id="KW-1185">Reference proteome</keyword>
<feature type="compositionally biased region" description="Basic and acidic residues" evidence="1">
    <location>
        <begin position="123"/>
        <end position="133"/>
    </location>
</feature>
<comment type="caution">
    <text evidence="2">The sequence shown here is derived from an EMBL/GenBank/DDBJ whole genome shotgun (WGS) entry which is preliminary data.</text>
</comment>
<keyword evidence="2" id="KW-0238">DNA-binding</keyword>
<name>A0A853AE83_9PSEU</name>
<reference evidence="2 3" key="1">
    <citation type="submission" date="2020-07" db="EMBL/GenBank/DDBJ databases">
        <title>Sequencing the genomes of 1000 actinobacteria strains.</title>
        <authorList>
            <person name="Klenk H.-P."/>
        </authorList>
    </citation>
    <scope>NUCLEOTIDE SEQUENCE [LARGE SCALE GENOMIC DNA]</scope>
    <source>
        <strain evidence="2 3">DSM 44065</strain>
    </source>
</reference>
<dbReference type="Gene3D" id="3.30.1310.10">
    <property type="entry name" value="Nucleoid-associated protein YbaB-like domain"/>
    <property type="match status" value="1"/>
</dbReference>
<evidence type="ECO:0000313" key="2">
    <source>
        <dbReference type="EMBL" id="NYI82126.1"/>
    </source>
</evidence>
<dbReference type="Pfam" id="PF02575">
    <property type="entry name" value="YbaB_DNA_bd"/>
    <property type="match status" value="1"/>
</dbReference>
<dbReference type="InterPro" id="IPR036894">
    <property type="entry name" value="YbaB-like_sf"/>
</dbReference>
<evidence type="ECO:0000256" key="1">
    <source>
        <dbReference type="SAM" id="MobiDB-lite"/>
    </source>
</evidence>
<dbReference type="RefSeq" id="WP_179717677.1">
    <property type="nucleotide sequence ID" value="NZ_BAABFH010000001.1"/>
</dbReference>
<protein>
    <submittedName>
        <fullName evidence="2">DNA-binding protein YbaB</fullName>
    </submittedName>
</protein>
<dbReference type="InterPro" id="IPR004401">
    <property type="entry name" value="YbaB/EbfC"/>
</dbReference>
<dbReference type="GO" id="GO:0003677">
    <property type="term" value="F:DNA binding"/>
    <property type="evidence" value="ECO:0007669"/>
    <property type="project" value="UniProtKB-KW"/>
</dbReference>
<dbReference type="AlphaFoldDB" id="A0A853AE83"/>
<proteinExistence type="predicted"/>
<accession>A0A853AE83</accession>
<dbReference type="Proteomes" id="UP000587002">
    <property type="component" value="Unassembled WGS sequence"/>
</dbReference>